<protein>
    <submittedName>
        <fullName evidence="2">Uncharacterized protein</fullName>
    </submittedName>
</protein>
<gene>
    <name evidence="2" type="ORF">C8A00DRAFT_36068</name>
</gene>
<organism evidence="2 3">
    <name type="scientific">Chaetomidium leptoderma</name>
    <dbReference type="NCBI Taxonomy" id="669021"/>
    <lineage>
        <taxon>Eukaryota</taxon>
        <taxon>Fungi</taxon>
        <taxon>Dikarya</taxon>
        <taxon>Ascomycota</taxon>
        <taxon>Pezizomycotina</taxon>
        <taxon>Sordariomycetes</taxon>
        <taxon>Sordariomycetidae</taxon>
        <taxon>Sordariales</taxon>
        <taxon>Chaetomiaceae</taxon>
        <taxon>Chaetomidium</taxon>
    </lineage>
</organism>
<keyword evidence="3" id="KW-1185">Reference proteome</keyword>
<dbReference type="AlphaFoldDB" id="A0AAN6ZWC7"/>
<dbReference type="Proteomes" id="UP001302745">
    <property type="component" value="Unassembled WGS sequence"/>
</dbReference>
<reference evidence="2" key="1">
    <citation type="journal article" date="2023" name="Mol. Phylogenet. Evol.">
        <title>Genome-scale phylogeny and comparative genomics of the fungal order Sordariales.</title>
        <authorList>
            <person name="Hensen N."/>
            <person name="Bonometti L."/>
            <person name="Westerberg I."/>
            <person name="Brannstrom I.O."/>
            <person name="Guillou S."/>
            <person name="Cros-Aarteil S."/>
            <person name="Calhoun S."/>
            <person name="Haridas S."/>
            <person name="Kuo A."/>
            <person name="Mondo S."/>
            <person name="Pangilinan J."/>
            <person name="Riley R."/>
            <person name="LaButti K."/>
            <person name="Andreopoulos B."/>
            <person name="Lipzen A."/>
            <person name="Chen C."/>
            <person name="Yan M."/>
            <person name="Daum C."/>
            <person name="Ng V."/>
            <person name="Clum A."/>
            <person name="Steindorff A."/>
            <person name="Ohm R.A."/>
            <person name="Martin F."/>
            <person name="Silar P."/>
            <person name="Natvig D.O."/>
            <person name="Lalanne C."/>
            <person name="Gautier V."/>
            <person name="Ament-Velasquez S.L."/>
            <person name="Kruys A."/>
            <person name="Hutchinson M.I."/>
            <person name="Powell A.J."/>
            <person name="Barry K."/>
            <person name="Miller A.N."/>
            <person name="Grigoriev I.V."/>
            <person name="Debuchy R."/>
            <person name="Gladieux P."/>
            <person name="Hiltunen Thoren M."/>
            <person name="Johannesson H."/>
        </authorList>
    </citation>
    <scope>NUCLEOTIDE SEQUENCE</scope>
    <source>
        <strain evidence="2">CBS 538.74</strain>
    </source>
</reference>
<dbReference type="EMBL" id="MU857023">
    <property type="protein sequence ID" value="KAK4151281.1"/>
    <property type="molecule type" value="Genomic_DNA"/>
</dbReference>
<feature type="region of interest" description="Disordered" evidence="1">
    <location>
        <begin position="1"/>
        <end position="55"/>
    </location>
</feature>
<evidence type="ECO:0000256" key="1">
    <source>
        <dbReference type="SAM" id="MobiDB-lite"/>
    </source>
</evidence>
<reference evidence="2" key="2">
    <citation type="submission" date="2023-05" db="EMBL/GenBank/DDBJ databases">
        <authorList>
            <consortium name="Lawrence Berkeley National Laboratory"/>
            <person name="Steindorff A."/>
            <person name="Hensen N."/>
            <person name="Bonometti L."/>
            <person name="Westerberg I."/>
            <person name="Brannstrom I.O."/>
            <person name="Guillou S."/>
            <person name="Cros-Aarteil S."/>
            <person name="Calhoun S."/>
            <person name="Haridas S."/>
            <person name="Kuo A."/>
            <person name="Mondo S."/>
            <person name="Pangilinan J."/>
            <person name="Riley R."/>
            <person name="Labutti K."/>
            <person name="Andreopoulos B."/>
            <person name="Lipzen A."/>
            <person name="Chen C."/>
            <person name="Yanf M."/>
            <person name="Daum C."/>
            <person name="Ng V."/>
            <person name="Clum A."/>
            <person name="Ohm R."/>
            <person name="Martin F."/>
            <person name="Silar P."/>
            <person name="Natvig D."/>
            <person name="Lalanne C."/>
            <person name="Gautier V."/>
            <person name="Ament-Velasquez S.L."/>
            <person name="Kruys A."/>
            <person name="Hutchinson M.I."/>
            <person name="Powell A.J."/>
            <person name="Barry K."/>
            <person name="Miller A.N."/>
            <person name="Grigoriev I.V."/>
            <person name="Debuchy R."/>
            <person name="Gladieux P."/>
            <person name="Thoren M.H."/>
            <person name="Johannesson H."/>
        </authorList>
    </citation>
    <scope>NUCLEOTIDE SEQUENCE</scope>
    <source>
        <strain evidence="2">CBS 538.74</strain>
    </source>
</reference>
<proteinExistence type="predicted"/>
<accession>A0AAN6ZWC7</accession>
<name>A0AAN6ZWC7_9PEZI</name>
<evidence type="ECO:0000313" key="3">
    <source>
        <dbReference type="Proteomes" id="UP001302745"/>
    </source>
</evidence>
<comment type="caution">
    <text evidence="2">The sequence shown here is derived from an EMBL/GenBank/DDBJ whole genome shotgun (WGS) entry which is preliminary data.</text>
</comment>
<sequence length="170" mass="18845">MGSLFSKEKHRSRPSSSKGSGGYQQPIDPRDQQPQRGGLFSGRRGNNTKAAAKRKPQYHIDVQCTHCDHDGCVYARDIMVNACQRTAYTTVELPGPHNGGSGPLRKWTVQIDFCGFAGYRTSKTAQEVLRRHLGDRTYRDGETLKSVPFCAEALVADLRAAGVPFDSRFK</sequence>
<evidence type="ECO:0000313" key="2">
    <source>
        <dbReference type="EMBL" id="KAK4151281.1"/>
    </source>
</evidence>